<feature type="chain" id="PRO_5020780943" description="alpha-L-rhamnosidase" evidence="4">
    <location>
        <begin position="29"/>
        <end position="757"/>
    </location>
</feature>
<protein>
    <recommendedName>
        <fullName evidence="2">alpha-L-rhamnosidase</fullName>
        <ecNumber evidence="2">3.2.1.40</ecNumber>
    </recommendedName>
</protein>
<dbReference type="PANTHER" id="PTHR33307">
    <property type="entry name" value="ALPHA-RHAMNOSIDASE (EUROFUNG)"/>
    <property type="match status" value="1"/>
</dbReference>
<dbReference type="InterPro" id="IPR035396">
    <property type="entry name" value="Bac_rhamnosid6H"/>
</dbReference>
<feature type="domain" description="Alpha-L-rhamnosidase six-hairpin glycosidase" evidence="5">
    <location>
        <begin position="309"/>
        <end position="649"/>
    </location>
</feature>
<dbReference type="EC" id="3.2.1.40" evidence="2"/>
<dbReference type="Gene3D" id="1.50.10.10">
    <property type="match status" value="1"/>
</dbReference>
<evidence type="ECO:0000256" key="4">
    <source>
        <dbReference type="SAM" id="SignalP"/>
    </source>
</evidence>
<dbReference type="Gene3D" id="2.60.120.260">
    <property type="entry name" value="Galactose-binding domain-like"/>
    <property type="match status" value="1"/>
</dbReference>
<dbReference type="Gene3D" id="2.60.420.10">
    <property type="entry name" value="Maltose phosphorylase, domain 3"/>
    <property type="match status" value="1"/>
</dbReference>
<dbReference type="Pfam" id="PF25788">
    <property type="entry name" value="Ig_Rha78A_N"/>
    <property type="match status" value="1"/>
</dbReference>
<keyword evidence="4" id="KW-0732">Signal</keyword>
<dbReference type="OrthoDB" id="9815108at2"/>
<dbReference type="AlphaFoldDB" id="A0A4R0NPP9"/>
<comment type="catalytic activity">
    <reaction evidence="1">
        <text>Hydrolysis of terminal non-reducing alpha-L-rhamnose residues in alpha-L-rhamnosides.</text>
        <dbReference type="EC" id="3.2.1.40"/>
    </reaction>
</comment>
<keyword evidence="8" id="KW-1185">Reference proteome</keyword>
<evidence type="ECO:0000256" key="1">
    <source>
        <dbReference type="ARBA" id="ARBA00001445"/>
    </source>
</evidence>
<dbReference type="InterPro" id="IPR013783">
    <property type="entry name" value="Ig-like_fold"/>
</dbReference>
<feature type="signal peptide" evidence="4">
    <location>
        <begin position="1"/>
        <end position="28"/>
    </location>
</feature>
<dbReference type="GO" id="GO:0005975">
    <property type="term" value="P:carbohydrate metabolic process"/>
    <property type="evidence" value="ECO:0007669"/>
    <property type="project" value="InterPro"/>
</dbReference>
<name>A0A4R0NPP9_9SPHI</name>
<dbReference type="EMBL" id="SJSL01000001">
    <property type="protein sequence ID" value="TCD02931.1"/>
    <property type="molecule type" value="Genomic_DNA"/>
</dbReference>
<dbReference type="InterPro" id="IPR008928">
    <property type="entry name" value="6-hairpin_glycosidase_sf"/>
</dbReference>
<evidence type="ECO:0000256" key="2">
    <source>
        <dbReference type="ARBA" id="ARBA00012652"/>
    </source>
</evidence>
<organism evidence="7 8">
    <name type="scientific">Pedobacter psychroterrae</name>
    <dbReference type="NCBI Taxonomy" id="2530453"/>
    <lineage>
        <taxon>Bacteria</taxon>
        <taxon>Pseudomonadati</taxon>
        <taxon>Bacteroidota</taxon>
        <taxon>Sphingobacteriia</taxon>
        <taxon>Sphingobacteriales</taxon>
        <taxon>Sphingobacteriaceae</taxon>
        <taxon>Pedobacter</taxon>
    </lineage>
</organism>
<dbReference type="InterPro" id="IPR012341">
    <property type="entry name" value="6hp_glycosidase-like_sf"/>
</dbReference>
<dbReference type="InterPro" id="IPR016007">
    <property type="entry name" value="Alpha_rhamnosid"/>
</dbReference>
<dbReference type="GO" id="GO:0030596">
    <property type="term" value="F:alpha-L-rhamnosidase activity"/>
    <property type="evidence" value="ECO:0007669"/>
    <property type="project" value="UniProtKB-EC"/>
</dbReference>
<evidence type="ECO:0000259" key="5">
    <source>
        <dbReference type="Pfam" id="PF17389"/>
    </source>
</evidence>
<sequence>MLKLLSVRKSVLLTLGLACFLCGNVVQAQQLKVQNLKVDHLSHADLDVVNGYPVFGYQDAKAIHTQILNKRPVFGWELTGNKNKLVQTAYRIVISHNPDSLKANKVLLWDSGKVLSAESVNIPYAGPDLQTNKVYFWRVMTFDQQDQPSAWSSISRFRTAETLHEYRTSYYPLQKTDENPQKISYIENINRLDFGRASFGQLKLSIESMNSTDTLTVRFGEAIKANGEINRAPGGTIRYAAYQLPLKKGRHTYAIAFKPDPRNTGLKAVKMPDYIGEVLPFRYVEVAGLPTVLAFHDAVRATVHYPFNDQAAYFKSSDTVLNAVWELCKYSMKATSFAGIYVDGDRERIAYEADAYINQLSHYSVDKEYSLARRSHEHLLHNATWPTEWILQSVLMAYNDFLYTGDIRSAQFYYDDLKAKLLIPLREKNGLISTKTGKQSKSLMSAIHYDGEAIKDIVDWPHTGGFGMTGNGETDGFVFSEYNTVVNAFHYKALLDMAVLAEKLGKKEDQIIFKTLAEETHMAFQKLLWNAQKKAYADGVGADHASLHSNMMAMAFGLVPSAKMAAVNDFIRSRGMACSVYGSQFLMDAVYDAGDGQYGLKLLTSQEDRSWYNMIRAGSTVTMEAWDNKFKPNQDWNHAWGAVPANVIPRKLMGITPLAPGWKKIQLKPQIGSLQQAEIAVPTINGTVRMSCKQNENDYVMEFNVPITTTANVKLPVKTGKRVKVKLNGETIKARIKDGYLSMDGIASGDYVLEMTY</sequence>
<keyword evidence="3" id="KW-0378">Hydrolase</keyword>
<proteinExistence type="predicted"/>
<evidence type="ECO:0000313" key="8">
    <source>
        <dbReference type="Proteomes" id="UP000293347"/>
    </source>
</evidence>
<evidence type="ECO:0000256" key="3">
    <source>
        <dbReference type="ARBA" id="ARBA00022801"/>
    </source>
</evidence>
<reference evidence="7 8" key="1">
    <citation type="submission" date="2019-02" db="EMBL/GenBank/DDBJ databases">
        <title>Pedobacter sp. RP-1-14 sp. nov., isolated from Arctic soil.</title>
        <authorList>
            <person name="Dahal R.H."/>
        </authorList>
    </citation>
    <scope>NUCLEOTIDE SEQUENCE [LARGE SCALE GENOMIC DNA]</scope>
    <source>
        <strain evidence="7 8">RP-1-14</strain>
    </source>
</reference>
<dbReference type="RefSeq" id="WP_131593039.1">
    <property type="nucleotide sequence ID" value="NZ_SJSL01000001.1"/>
</dbReference>
<gene>
    <name evidence="7" type="ORF">EZ437_02805</name>
</gene>
<dbReference type="InterPro" id="IPR035398">
    <property type="entry name" value="Bac_rhamnosid_C"/>
</dbReference>
<dbReference type="Pfam" id="PF17389">
    <property type="entry name" value="Bac_rhamnosid6H"/>
    <property type="match status" value="1"/>
</dbReference>
<evidence type="ECO:0000313" key="7">
    <source>
        <dbReference type="EMBL" id="TCD02931.1"/>
    </source>
</evidence>
<feature type="domain" description="Alpha-L-rhamnosidase C-terminal" evidence="6">
    <location>
        <begin position="654"/>
        <end position="728"/>
    </location>
</feature>
<dbReference type="Pfam" id="PF17390">
    <property type="entry name" value="Bac_rhamnosid_C"/>
    <property type="match status" value="1"/>
</dbReference>
<dbReference type="PANTHER" id="PTHR33307:SF6">
    <property type="entry name" value="ALPHA-RHAMNOSIDASE (EUROFUNG)-RELATED"/>
    <property type="match status" value="1"/>
</dbReference>
<evidence type="ECO:0000259" key="6">
    <source>
        <dbReference type="Pfam" id="PF17390"/>
    </source>
</evidence>
<dbReference type="SUPFAM" id="SSF48208">
    <property type="entry name" value="Six-hairpin glycosidases"/>
    <property type="match status" value="1"/>
</dbReference>
<dbReference type="Proteomes" id="UP000293347">
    <property type="component" value="Unassembled WGS sequence"/>
</dbReference>
<accession>A0A4R0NPP9</accession>
<dbReference type="Gene3D" id="2.60.40.10">
    <property type="entry name" value="Immunoglobulins"/>
    <property type="match status" value="1"/>
</dbReference>
<comment type="caution">
    <text evidence="7">The sequence shown here is derived from an EMBL/GenBank/DDBJ whole genome shotgun (WGS) entry which is preliminary data.</text>
</comment>